<dbReference type="Proteomes" id="UP000799439">
    <property type="component" value="Unassembled WGS sequence"/>
</dbReference>
<proteinExistence type="predicted"/>
<evidence type="ECO:0000256" key="1">
    <source>
        <dbReference type="SAM" id="MobiDB-lite"/>
    </source>
</evidence>
<keyword evidence="3" id="KW-1185">Reference proteome</keyword>
<accession>A0A9P4MQE5</accession>
<gene>
    <name evidence="2" type="ORF">K461DRAFT_75306</name>
</gene>
<organism evidence="2 3">
    <name type="scientific">Myriangium duriaei CBS 260.36</name>
    <dbReference type="NCBI Taxonomy" id="1168546"/>
    <lineage>
        <taxon>Eukaryota</taxon>
        <taxon>Fungi</taxon>
        <taxon>Dikarya</taxon>
        <taxon>Ascomycota</taxon>
        <taxon>Pezizomycotina</taxon>
        <taxon>Dothideomycetes</taxon>
        <taxon>Dothideomycetidae</taxon>
        <taxon>Myriangiales</taxon>
        <taxon>Myriangiaceae</taxon>
        <taxon>Myriangium</taxon>
    </lineage>
</organism>
<reference evidence="2" key="1">
    <citation type="journal article" date="2020" name="Stud. Mycol.">
        <title>101 Dothideomycetes genomes: a test case for predicting lifestyles and emergence of pathogens.</title>
        <authorList>
            <person name="Haridas S."/>
            <person name="Albert R."/>
            <person name="Binder M."/>
            <person name="Bloem J."/>
            <person name="Labutti K."/>
            <person name="Salamov A."/>
            <person name="Andreopoulos B."/>
            <person name="Baker S."/>
            <person name="Barry K."/>
            <person name="Bills G."/>
            <person name="Bluhm B."/>
            <person name="Cannon C."/>
            <person name="Castanera R."/>
            <person name="Culley D."/>
            <person name="Daum C."/>
            <person name="Ezra D."/>
            <person name="Gonzalez J."/>
            <person name="Henrissat B."/>
            <person name="Kuo A."/>
            <person name="Liang C."/>
            <person name="Lipzen A."/>
            <person name="Lutzoni F."/>
            <person name="Magnuson J."/>
            <person name="Mondo S."/>
            <person name="Nolan M."/>
            <person name="Ohm R."/>
            <person name="Pangilinan J."/>
            <person name="Park H.-J."/>
            <person name="Ramirez L."/>
            <person name="Alfaro M."/>
            <person name="Sun H."/>
            <person name="Tritt A."/>
            <person name="Yoshinaga Y."/>
            <person name="Zwiers L.-H."/>
            <person name="Turgeon B."/>
            <person name="Goodwin S."/>
            <person name="Spatafora J."/>
            <person name="Crous P."/>
            <person name="Grigoriev I."/>
        </authorList>
    </citation>
    <scope>NUCLEOTIDE SEQUENCE</scope>
    <source>
        <strain evidence="2">CBS 260.36</strain>
    </source>
</reference>
<protein>
    <submittedName>
        <fullName evidence="2">Uncharacterized protein</fullName>
    </submittedName>
</protein>
<comment type="caution">
    <text evidence="2">The sequence shown here is derived from an EMBL/GenBank/DDBJ whole genome shotgun (WGS) entry which is preliminary data.</text>
</comment>
<feature type="region of interest" description="Disordered" evidence="1">
    <location>
        <begin position="39"/>
        <end position="110"/>
    </location>
</feature>
<evidence type="ECO:0000313" key="2">
    <source>
        <dbReference type="EMBL" id="KAF2155546.1"/>
    </source>
</evidence>
<dbReference type="EMBL" id="ML996082">
    <property type="protein sequence ID" value="KAF2155546.1"/>
    <property type="molecule type" value="Genomic_DNA"/>
</dbReference>
<evidence type="ECO:0000313" key="3">
    <source>
        <dbReference type="Proteomes" id="UP000799439"/>
    </source>
</evidence>
<dbReference type="AlphaFoldDB" id="A0A9P4MQE5"/>
<name>A0A9P4MQE5_9PEZI</name>
<sequence>MQGWLECRTVACGDRPVWDYEFSSTIAPKDGRIWWPVESRDGARAGEDVGAGQRIERERRKRTGQGRAGQGRAERGRGQGEGASRARGQEPSSSNSRRQAEEDARLPPNPGCAPPLYPFWYCHPTCLHLTNHRSNAASDDCSG</sequence>